<protein>
    <submittedName>
        <fullName evidence="1">Uncharacterized protein</fullName>
    </submittedName>
</protein>
<comment type="caution">
    <text evidence="1">The sequence shown here is derived from an EMBL/GenBank/DDBJ whole genome shotgun (WGS) entry which is preliminary data.</text>
</comment>
<gene>
    <name evidence="1" type="ORF">MENTE1834_LOCUS7374</name>
</gene>
<evidence type="ECO:0000313" key="1">
    <source>
        <dbReference type="EMBL" id="CAK5030949.1"/>
    </source>
</evidence>
<organism evidence="1 2">
    <name type="scientific">Meloidogyne enterolobii</name>
    <name type="common">Root-knot nematode worm</name>
    <name type="synonym">Meloidogyne mayaguensis</name>
    <dbReference type="NCBI Taxonomy" id="390850"/>
    <lineage>
        <taxon>Eukaryota</taxon>
        <taxon>Metazoa</taxon>
        <taxon>Ecdysozoa</taxon>
        <taxon>Nematoda</taxon>
        <taxon>Chromadorea</taxon>
        <taxon>Rhabditida</taxon>
        <taxon>Tylenchina</taxon>
        <taxon>Tylenchomorpha</taxon>
        <taxon>Tylenchoidea</taxon>
        <taxon>Meloidogynidae</taxon>
        <taxon>Meloidogyninae</taxon>
        <taxon>Meloidogyne</taxon>
    </lineage>
</organism>
<proteinExistence type="predicted"/>
<reference evidence="1" key="1">
    <citation type="submission" date="2023-11" db="EMBL/GenBank/DDBJ databases">
        <authorList>
            <person name="Poullet M."/>
        </authorList>
    </citation>
    <scope>NUCLEOTIDE SEQUENCE</scope>
    <source>
        <strain evidence="1">E1834</strain>
    </source>
</reference>
<dbReference type="Proteomes" id="UP001497535">
    <property type="component" value="Unassembled WGS sequence"/>
</dbReference>
<name>A0ACB0Y4N6_MELEN</name>
<accession>A0ACB0Y4N6</accession>
<sequence>MQAKLSIQNFNFQFDCFIGSRAPDSFKINFQPTTLIQKTKIPFFHLKVLNVSISSSPINSKPPTSSPIIYQPSPSINIHPIPHQQQQLPSLQQQQLNLNRLNYLLAIQKQQQQNKNLFSAFLNCNGIINNQNNEQLQQPIFSCNLCPQKFTNQVRILF</sequence>
<keyword evidence="2" id="KW-1185">Reference proteome</keyword>
<evidence type="ECO:0000313" key="2">
    <source>
        <dbReference type="Proteomes" id="UP001497535"/>
    </source>
</evidence>
<dbReference type="EMBL" id="CAVMJV010000005">
    <property type="protein sequence ID" value="CAK5030949.1"/>
    <property type="molecule type" value="Genomic_DNA"/>
</dbReference>